<keyword evidence="1" id="KW-0472">Membrane</keyword>
<reference evidence="2" key="1">
    <citation type="submission" date="2019-02" db="EMBL/GenBank/DDBJ databases">
        <authorList>
            <consortium name="Genoscope - CEA"/>
            <person name="William W."/>
        </authorList>
    </citation>
    <scope>NUCLEOTIDE SEQUENCE [LARGE SCALE GENOMIC DNA]</scope>
    <source>
        <strain evidence="2">YSy11</strain>
    </source>
</reference>
<protein>
    <recommendedName>
        <fullName evidence="3">Membrane transport protein MMPL domain-containing protein</fullName>
    </recommendedName>
</protein>
<accession>A0A653E200</accession>
<dbReference type="PANTHER" id="PTHR33406">
    <property type="entry name" value="MEMBRANE PROTEIN MJ1562-RELATED"/>
    <property type="match status" value="1"/>
</dbReference>
<feature type="transmembrane region" description="Helical" evidence="1">
    <location>
        <begin position="685"/>
        <end position="704"/>
    </location>
</feature>
<keyword evidence="1" id="KW-0812">Transmembrane</keyword>
<organism evidence="2">
    <name type="scientific">Pseudomonas marincola</name>
    <dbReference type="NCBI Taxonomy" id="437900"/>
    <lineage>
        <taxon>Bacteria</taxon>
        <taxon>Pseudomonadati</taxon>
        <taxon>Pseudomonadota</taxon>
        <taxon>Gammaproteobacteria</taxon>
        <taxon>Pseudomonadales</taxon>
        <taxon>Pseudomonadaceae</taxon>
        <taxon>Pseudomonas</taxon>
    </lineage>
</organism>
<dbReference type="InterPro" id="IPR050545">
    <property type="entry name" value="Mycobact_MmpL"/>
</dbReference>
<gene>
    <name evidence="2" type="ORF">PMYSY11_1192</name>
</gene>
<feature type="transmembrane region" description="Helical" evidence="1">
    <location>
        <begin position="632"/>
        <end position="651"/>
    </location>
</feature>
<dbReference type="GO" id="GO:0005886">
    <property type="term" value="C:plasma membrane"/>
    <property type="evidence" value="ECO:0007669"/>
    <property type="project" value="TreeGrafter"/>
</dbReference>
<evidence type="ECO:0000256" key="1">
    <source>
        <dbReference type="SAM" id="Phobius"/>
    </source>
</evidence>
<feature type="transmembrane region" description="Helical" evidence="1">
    <location>
        <begin position="251"/>
        <end position="270"/>
    </location>
</feature>
<feature type="transmembrane region" description="Helical" evidence="1">
    <location>
        <begin position="340"/>
        <end position="364"/>
    </location>
</feature>
<proteinExistence type="predicted"/>
<name>A0A653E200_9PSED</name>
<feature type="transmembrane region" description="Helical" evidence="1">
    <location>
        <begin position="658"/>
        <end position="679"/>
    </location>
</feature>
<feature type="transmembrane region" description="Helical" evidence="1">
    <location>
        <begin position="277"/>
        <end position="297"/>
    </location>
</feature>
<dbReference type="EMBL" id="LR215729">
    <property type="protein sequence ID" value="VEV96239.1"/>
    <property type="molecule type" value="Genomic_DNA"/>
</dbReference>
<dbReference type="RefSeq" id="WP_150547824.1">
    <property type="nucleotide sequence ID" value="NZ_LR215729.2"/>
</dbReference>
<evidence type="ECO:0000313" key="2">
    <source>
        <dbReference type="EMBL" id="VEV96239.1"/>
    </source>
</evidence>
<sequence length="786" mass="84372">MQTERALPRLFGIGLLALLCLAAWQWRSGPPVAASLLALLPGNQIDGEIRAAEQRIQEPLNRELLLLVGHRERREAIQLTQAIAGQLRKSQHFSAVQWSVRNDLSDLRQQLLAQRLALLPAAEKSLLINQPDEFVQRRSGELFDTFAGFSLVPLEQDWLGLTAKAQTTLNPHSNVQVDLGSGALLINENAMTWVLVRAQSHGDAFDLQAPAKVAADVANAREQAQAAGGQLLASGGVLYANAGQAQATQEISLLGGAAIVGLIALLLFAYRRPRVLLSLLPVAVALLAGTSACVLWFGQINALTLILGASLIGVAIDYPQHYLSKCWAQQQWQSWSAMRATLPGLTLSLATNLLGYVALAFTPFQALTQIAVFSAAGLIGAYLCAICMLPACFKGMQLQPGRSLLSLANGLLAARLWCINKARWPMIIGVPLFCLGGIAQLHTQNDLRQWLGKEPELAAQAQRIAELTGQQPTSQFYLVRAADEQQLLARQAALSERLDALVSNNQLRGYRSLNQLILPDEQLDNLHKALQALPQHWQPLLDAGIAEAALNAEVEDLLHQPRPSLDEILKQTLAEPWRPLWMGKCANGVSGLVSLDGQTATALLEDAATGLEGVELVDRLGELNALFTETQISAATLKLISCAAIVVLLCIPFGLRGALRVVSLPLLAAITALACLGWLGQPLTLFSVFGLLLITAIGIDYAILMRESVGGEAVSLIGTLLSALTSWLSFGLLLFSSTPAIANFGLTVSLGLLFSFIYSPWATPGQPSAPSQSADINQARTQHAAS</sequence>
<feature type="transmembrane region" description="Helical" evidence="1">
    <location>
        <begin position="303"/>
        <end position="319"/>
    </location>
</feature>
<dbReference type="SUPFAM" id="SSF82866">
    <property type="entry name" value="Multidrug efflux transporter AcrB transmembrane domain"/>
    <property type="match status" value="2"/>
</dbReference>
<feature type="transmembrane region" description="Helical" evidence="1">
    <location>
        <begin position="716"/>
        <end position="735"/>
    </location>
</feature>
<keyword evidence="1" id="KW-1133">Transmembrane helix</keyword>
<feature type="transmembrane region" description="Helical" evidence="1">
    <location>
        <begin position="370"/>
        <end position="393"/>
    </location>
</feature>
<dbReference type="AlphaFoldDB" id="A0A653E200"/>
<dbReference type="PANTHER" id="PTHR33406:SF13">
    <property type="entry name" value="MEMBRANE PROTEIN YDFJ"/>
    <property type="match status" value="1"/>
</dbReference>
<evidence type="ECO:0008006" key="3">
    <source>
        <dbReference type="Google" id="ProtNLM"/>
    </source>
</evidence>
<dbReference type="Gene3D" id="1.20.1640.10">
    <property type="entry name" value="Multidrug efflux transporter AcrB transmembrane domain"/>
    <property type="match status" value="2"/>
</dbReference>
<feature type="transmembrane region" description="Helical" evidence="1">
    <location>
        <begin position="741"/>
        <end position="761"/>
    </location>
</feature>